<dbReference type="SMART" id="SM00472">
    <property type="entry name" value="MIR"/>
    <property type="match status" value="3"/>
</dbReference>
<evidence type="ECO:0000256" key="6">
    <source>
        <dbReference type="ARBA" id="ARBA00022679"/>
    </source>
</evidence>
<feature type="transmembrane region" description="Helical" evidence="14">
    <location>
        <begin position="210"/>
        <end position="228"/>
    </location>
</feature>
<dbReference type="GO" id="GO:0004169">
    <property type="term" value="F:dolichyl-phosphate-mannose-protein mannosyltransferase activity"/>
    <property type="evidence" value="ECO:0007669"/>
    <property type="project" value="UniProtKB-UniRule"/>
</dbReference>
<evidence type="ECO:0000256" key="2">
    <source>
        <dbReference type="ARBA" id="ARBA00004922"/>
    </source>
</evidence>
<evidence type="ECO:0000256" key="12">
    <source>
        <dbReference type="ARBA" id="ARBA00045085"/>
    </source>
</evidence>
<dbReference type="EMBL" id="QEAP01000083">
    <property type="protein sequence ID" value="TPX75370.1"/>
    <property type="molecule type" value="Genomic_DNA"/>
</dbReference>
<dbReference type="EC" id="2.4.1.109" evidence="4 14"/>
<feature type="transmembrane region" description="Helical" evidence="14">
    <location>
        <begin position="72"/>
        <end position="89"/>
    </location>
</feature>
<keyword evidence="8" id="KW-0677">Repeat</keyword>
<dbReference type="InterPro" id="IPR036300">
    <property type="entry name" value="MIR_dom_sf"/>
</dbReference>
<feature type="transmembrane region" description="Helical" evidence="14">
    <location>
        <begin position="186"/>
        <end position="203"/>
    </location>
</feature>
<reference evidence="17 18" key="1">
    <citation type="journal article" date="2019" name="Sci. Rep.">
        <title>Comparative genomics of chytrid fungi reveal insights into the obligate biotrophic and pathogenic lifestyle of Synchytrium endobioticum.</title>
        <authorList>
            <person name="van de Vossenberg B.T.L.H."/>
            <person name="Warris S."/>
            <person name="Nguyen H.D.T."/>
            <person name="van Gent-Pelzer M.P.E."/>
            <person name="Joly D.L."/>
            <person name="van de Geest H.C."/>
            <person name="Bonants P.J.M."/>
            <person name="Smith D.S."/>
            <person name="Levesque C.A."/>
            <person name="van der Lee T.A.J."/>
        </authorList>
    </citation>
    <scope>NUCLEOTIDE SEQUENCE [LARGE SCALE GENOMIC DNA]</scope>
    <source>
        <strain evidence="17 18">CBS 675.73</strain>
    </source>
</reference>
<dbReference type="SUPFAM" id="SSF82109">
    <property type="entry name" value="MIR domain"/>
    <property type="match status" value="1"/>
</dbReference>
<dbReference type="GO" id="GO:0005789">
    <property type="term" value="C:endoplasmic reticulum membrane"/>
    <property type="evidence" value="ECO:0007669"/>
    <property type="project" value="UniProtKB-SubCell"/>
</dbReference>
<feature type="transmembrane region" description="Helical" evidence="14">
    <location>
        <begin position="759"/>
        <end position="779"/>
    </location>
</feature>
<dbReference type="UniPathway" id="UPA00378"/>
<sequence length="808" mass="92405">MSEVRKRKGGKEREKDADEPVSPVPQSPEKAKAPEKLAPAAELSRKEKPVVKPLEELIADAQEKQEQWSNTWTVGLVFVSLLAFLTRMYRIQDPGKVVFDEVHFGKFASFYLRGEYYFDVHPPLGKLLLAGTAALAGYDGHYLFDEIGDDYVVNKVPFVSMRLFPALCGSLIIPFCYLTLKELGVSYVAALFGAFMLIFDNALIAQSRLILLDSMLLLFGVMSIYTWIKFYKTRMSPFSFQWWFWMSMTGVSLALTLGVKMVGLFTIAVVGIAVLFDLWRLLDIDRGLSMTQFYKHFAARALCLIVLPITLYLSFFYIHFALLPYSGPGDAFMTPKFQATLMGSEMFTKSVAVPYSSIATIKHRDQGILLHSHDAKYPLRYENGHVSSEGQQVTGYEHPDGNNYWEIIPVDAAKYPEAPEFKADAMELKRDVRYLRHNDIVQLLHSVSLSFLLTHDVASPLTNTNMEMTTVPRDKADERYEETLWRVVVQGGKDGDRVRTKSSLVKFVNVKHNVCVHPNKLTLPEWGFNQVEINGEKNLEHKSNWWAFDDIRHTTIVNGTDIFEPPVDASKKPRGHMPFLAKFFELQAKMFEANAGLTSEHPYSSTPGSWPFVVRGISFWENKEGLRQIYLLGNPFIWWFSITAVGVYVGIWTVDRIVLRRQVDLLGFSLRRWFDRSIGFLFLAWLLHWIPFFLMGRMLFLHHYLPSFIFSTMLATALLDFIFRLSNERSPSTLTGGNAALAARVPYFVWMRTSLFGNILYTAVLVGLMGSFLWCFAFFSPISYGYGLPSVEAVRERKWFKSWDLQHA</sequence>
<keyword evidence="6 14" id="KW-0808">Transferase</keyword>
<evidence type="ECO:0000256" key="9">
    <source>
        <dbReference type="ARBA" id="ARBA00022824"/>
    </source>
</evidence>
<comment type="function">
    <text evidence="14">Transfers mannose from Dol-P-mannose to Ser or Thr residues on proteins.</text>
</comment>
<name>A0A507FI35_9FUNG</name>
<evidence type="ECO:0000256" key="1">
    <source>
        <dbReference type="ARBA" id="ARBA00004477"/>
    </source>
</evidence>
<evidence type="ECO:0000256" key="3">
    <source>
        <dbReference type="ARBA" id="ARBA00007222"/>
    </source>
</evidence>
<proteinExistence type="inferred from homology"/>
<dbReference type="Gene3D" id="2.80.10.50">
    <property type="match status" value="1"/>
</dbReference>
<keyword evidence="18" id="KW-1185">Reference proteome</keyword>
<feature type="transmembrane region" description="Helical" evidence="14">
    <location>
        <begin position="297"/>
        <end position="318"/>
    </location>
</feature>
<comment type="caution">
    <text evidence="17">The sequence shown here is derived from an EMBL/GenBank/DDBJ whole genome shotgun (WGS) entry which is preliminary data.</text>
</comment>
<dbReference type="InterPro" id="IPR003342">
    <property type="entry name" value="ArnT-like_N"/>
</dbReference>
<evidence type="ECO:0000259" key="16">
    <source>
        <dbReference type="PROSITE" id="PS50919"/>
    </source>
</evidence>
<comment type="similarity">
    <text evidence="3 14">Belongs to the glycosyltransferase 39 family.</text>
</comment>
<comment type="catalytic activity">
    <reaction evidence="13 14">
        <text>a di-trans,poly-cis-dolichyl beta-D-mannosyl phosphate + L-seryl-[protein] = 3-O-(alpha-D-mannosyl)-L-seryl-[protein] + a di-trans,poly-cis-dolichyl phosphate + H(+)</text>
        <dbReference type="Rhea" id="RHEA:17377"/>
        <dbReference type="Rhea" id="RHEA-COMP:9863"/>
        <dbReference type="Rhea" id="RHEA-COMP:13546"/>
        <dbReference type="Rhea" id="RHEA-COMP:19498"/>
        <dbReference type="Rhea" id="RHEA-COMP:19501"/>
        <dbReference type="ChEBI" id="CHEBI:15378"/>
        <dbReference type="ChEBI" id="CHEBI:29999"/>
        <dbReference type="ChEBI" id="CHEBI:57683"/>
        <dbReference type="ChEBI" id="CHEBI:58211"/>
        <dbReference type="ChEBI" id="CHEBI:137321"/>
        <dbReference type="EC" id="2.4.1.109"/>
    </reaction>
</comment>
<dbReference type="PANTHER" id="PTHR10050:SF51">
    <property type="entry name" value="PROTEIN O-MANNOSYL-TRANSFERASE 1"/>
    <property type="match status" value="1"/>
</dbReference>
<keyword evidence="7 14" id="KW-0812">Transmembrane</keyword>
<dbReference type="InterPro" id="IPR032421">
    <property type="entry name" value="PMT_4TMC"/>
</dbReference>
<comment type="catalytic activity">
    <reaction evidence="12 14">
        <text>a di-trans,poly-cis-dolichyl beta-D-mannosyl phosphate + L-threonyl-[protein] = 3-O-(alpha-D-mannosyl)-L-threonyl-[protein] + a di-trans,poly-cis-dolichyl phosphate + H(+)</text>
        <dbReference type="Rhea" id="RHEA:53396"/>
        <dbReference type="Rhea" id="RHEA-COMP:11060"/>
        <dbReference type="Rhea" id="RHEA-COMP:13547"/>
        <dbReference type="Rhea" id="RHEA-COMP:19498"/>
        <dbReference type="Rhea" id="RHEA-COMP:19501"/>
        <dbReference type="ChEBI" id="CHEBI:15378"/>
        <dbReference type="ChEBI" id="CHEBI:30013"/>
        <dbReference type="ChEBI" id="CHEBI:57683"/>
        <dbReference type="ChEBI" id="CHEBI:58211"/>
        <dbReference type="ChEBI" id="CHEBI:137323"/>
        <dbReference type="EC" id="2.4.1.109"/>
    </reaction>
</comment>
<accession>A0A507FI35</accession>
<evidence type="ECO:0000256" key="4">
    <source>
        <dbReference type="ARBA" id="ARBA00012839"/>
    </source>
</evidence>
<evidence type="ECO:0000313" key="18">
    <source>
        <dbReference type="Proteomes" id="UP000320333"/>
    </source>
</evidence>
<keyword evidence="9 14" id="KW-0256">Endoplasmic reticulum</keyword>
<organism evidence="17 18">
    <name type="scientific">Chytriomyces confervae</name>
    <dbReference type="NCBI Taxonomy" id="246404"/>
    <lineage>
        <taxon>Eukaryota</taxon>
        <taxon>Fungi</taxon>
        <taxon>Fungi incertae sedis</taxon>
        <taxon>Chytridiomycota</taxon>
        <taxon>Chytridiomycota incertae sedis</taxon>
        <taxon>Chytridiomycetes</taxon>
        <taxon>Chytridiales</taxon>
        <taxon>Chytriomycetaceae</taxon>
        <taxon>Chytriomyces</taxon>
    </lineage>
</organism>
<keyword evidence="11 14" id="KW-0472">Membrane</keyword>
<protein>
    <recommendedName>
        <fullName evidence="4 14">Dolichyl-phosphate-mannose--protein mannosyltransferase</fullName>
        <ecNumber evidence="4 14">2.4.1.109</ecNumber>
    </recommendedName>
</protein>
<dbReference type="PANTHER" id="PTHR10050">
    <property type="entry name" value="DOLICHYL-PHOSPHATE-MANNOSE--PROTEIN MANNOSYLTRANSFERASE"/>
    <property type="match status" value="1"/>
</dbReference>
<dbReference type="CDD" id="cd23285">
    <property type="entry name" value="beta-trefoil_MIR_PMT4-like"/>
    <property type="match status" value="1"/>
</dbReference>
<keyword evidence="10 14" id="KW-1133">Transmembrane helix</keyword>
<feature type="transmembrane region" description="Helical" evidence="14">
    <location>
        <begin position="636"/>
        <end position="658"/>
    </location>
</feature>
<feature type="domain" description="MIR" evidence="16">
    <location>
        <begin position="350"/>
        <end position="410"/>
    </location>
</feature>
<keyword evidence="5 14" id="KW-0328">Glycosyltransferase</keyword>
<evidence type="ECO:0000256" key="8">
    <source>
        <dbReference type="ARBA" id="ARBA00022737"/>
    </source>
</evidence>
<feature type="transmembrane region" description="Helical" evidence="14">
    <location>
        <begin position="704"/>
        <end position="723"/>
    </location>
</feature>
<evidence type="ECO:0000256" key="11">
    <source>
        <dbReference type="ARBA" id="ARBA00023136"/>
    </source>
</evidence>
<dbReference type="InterPro" id="IPR016093">
    <property type="entry name" value="MIR_motif"/>
</dbReference>
<dbReference type="PROSITE" id="PS50919">
    <property type="entry name" value="MIR"/>
    <property type="match status" value="1"/>
</dbReference>
<dbReference type="InterPro" id="IPR027005">
    <property type="entry name" value="PMT-like"/>
</dbReference>
<evidence type="ECO:0000313" key="17">
    <source>
        <dbReference type="EMBL" id="TPX75370.1"/>
    </source>
</evidence>
<evidence type="ECO:0000256" key="5">
    <source>
        <dbReference type="ARBA" id="ARBA00022676"/>
    </source>
</evidence>
<feature type="transmembrane region" description="Helical" evidence="14">
    <location>
        <begin position="163"/>
        <end position="180"/>
    </location>
</feature>
<feature type="compositionally biased region" description="Basic residues" evidence="15">
    <location>
        <begin position="1"/>
        <end position="10"/>
    </location>
</feature>
<feature type="region of interest" description="Disordered" evidence="15">
    <location>
        <begin position="1"/>
        <end position="46"/>
    </location>
</feature>
<dbReference type="Proteomes" id="UP000320333">
    <property type="component" value="Unassembled WGS sequence"/>
</dbReference>
<dbReference type="Pfam" id="PF02815">
    <property type="entry name" value="MIR"/>
    <property type="match status" value="1"/>
</dbReference>
<gene>
    <name evidence="17" type="ORF">CcCBS67573_g03343</name>
</gene>
<comment type="pathway">
    <text evidence="2 14">Protein modification; protein glycosylation.</text>
</comment>
<evidence type="ECO:0000256" key="7">
    <source>
        <dbReference type="ARBA" id="ARBA00022692"/>
    </source>
</evidence>
<evidence type="ECO:0000256" key="10">
    <source>
        <dbReference type="ARBA" id="ARBA00022989"/>
    </source>
</evidence>
<evidence type="ECO:0000256" key="13">
    <source>
        <dbReference type="ARBA" id="ARBA00045102"/>
    </source>
</evidence>
<dbReference type="AlphaFoldDB" id="A0A507FI35"/>
<evidence type="ECO:0000256" key="14">
    <source>
        <dbReference type="RuleBase" id="RU367007"/>
    </source>
</evidence>
<feature type="transmembrane region" description="Helical" evidence="14">
    <location>
        <begin position="678"/>
        <end position="698"/>
    </location>
</feature>
<dbReference type="Pfam" id="PF02366">
    <property type="entry name" value="PMT"/>
    <property type="match status" value="1"/>
</dbReference>
<dbReference type="STRING" id="246404.A0A507FI35"/>
<evidence type="ECO:0000256" key="15">
    <source>
        <dbReference type="SAM" id="MobiDB-lite"/>
    </source>
</evidence>
<comment type="subcellular location">
    <subcellularLocation>
        <location evidence="1 14">Endoplasmic reticulum membrane</location>
        <topology evidence="1 14">Multi-pass membrane protein</topology>
    </subcellularLocation>
</comment>
<dbReference type="OrthoDB" id="292747at2759"/>
<feature type="transmembrane region" description="Helical" evidence="14">
    <location>
        <begin position="243"/>
        <end position="276"/>
    </location>
</feature>
<dbReference type="Pfam" id="PF16192">
    <property type="entry name" value="PMT_4TMC"/>
    <property type="match status" value="1"/>
</dbReference>